<organism evidence="3 4">
    <name type="scientific">Mycobacterium pinniadriaticum</name>
    <dbReference type="NCBI Taxonomy" id="2994102"/>
    <lineage>
        <taxon>Bacteria</taxon>
        <taxon>Bacillati</taxon>
        <taxon>Actinomycetota</taxon>
        <taxon>Actinomycetes</taxon>
        <taxon>Mycobacteriales</taxon>
        <taxon>Mycobacteriaceae</taxon>
        <taxon>Mycobacterium</taxon>
    </lineage>
</organism>
<dbReference type="InterPro" id="IPR012347">
    <property type="entry name" value="Ferritin-like"/>
</dbReference>
<sequence>MRRQLAKTSAGVIVALGLLAGCSIHQAATDQVTPARPPGYEAHNTADVAFVQQMIPLQERAIALSDALLTKPGVNPYVTDLATSIKSIDGPEITQMQGWLTGWGNPDGVVNGGGVAEMASDPSPADIEGADPSRAATLFLRQMITNRERALALSKAEIDAGEYRVTVAVARANQVTQQRQITTMKSLLGSP</sequence>
<protein>
    <submittedName>
        <fullName evidence="3">DUF305 domain-containing protein</fullName>
    </submittedName>
</protein>
<gene>
    <name evidence="3" type="ORF">ORI27_18465</name>
</gene>
<comment type="caution">
    <text evidence="3">The sequence shown here is derived from an EMBL/GenBank/DDBJ whole genome shotgun (WGS) entry which is preliminary data.</text>
</comment>
<evidence type="ECO:0000256" key="1">
    <source>
        <dbReference type="SAM" id="SignalP"/>
    </source>
</evidence>
<dbReference type="Proteomes" id="UP001300745">
    <property type="component" value="Unassembled WGS sequence"/>
</dbReference>
<dbReference type="PROSITE" id="PS51257">
    <property type="entry name" value="PROKAR_LIPOPROTEIN"/>
    <property type="match status" value="1"/>
</dbReference>
<evidence type="ECO:0000259" key="2">
    <source>
        <dbReference type="Pfam" id="PF03713"/>
    </source>
</evidence>
<dbReference type="PANTHER" id="PTHR36933:SF1">
    <property type="entry name" value="SLL0788 PROTEIN"/>
    <property type="match status" value="1"/>
</dbReference>
<accession>A0ABT3SGP3</accession>
<dbReference type="PANTHER" id="PTHR36933">
    <property type="entry name" value="SLL0788 PROTEIN"/>
    <property type="match status" value="1"/>
</dbReference>
<reference evidence="3 4" key="1">
    <citation type="submission" date="2022-11" db="EMBL/GenBank/DDBJ databases">
        <title>Mycobacterium sp. nov.</title>
        <authorList>
            <person name="Papic B."/>
            <person name="Spicic S."/>
            <person name="Duvnjak S."/>
        </authorList>
    </citation>
    <scope>NUCLEOTIDE SEQUENCE [LARGE SCALE GENOMIC DNA]</scope>
    <source>
        <strain evidence="3 4">CVI_P4</strain>
    </source>
</reference>
<keyword evidence="4" id="KW-1185">Reference proteome</keyword>
<feature type="chain" id="PRO_5045957331" evidence="1">
    <location>
        <begin position="28"/>
        <end position="191"/>
    </location>
</feature>
<name>A0ABT3SGP3_9MYCO</name>
<dbReference type="Pfam" id="PF03713">
    <property type="entry name" value="DUF305"/>
    <property type="match status" value="1"/>
</dbReference>
<dbReference type="RefSeq" id="WP_265998386.1">
    <property type="nucleotide sequence ID" value="NZ_JAPJDN010000016.1"/>
</dbReference>
<dbReference type="InterPro" id="IPR005183">
    <property type="entry name" value="DUF305_CopM-like"/>
</dbReference>
<dbReference type="Gene3D" id="1.20.1260.10">
    <property type="match status" value="1"/>
</dbReference>
<feature type="domain" description="DUF305" evidence="2">
    <location>
        <begin position="47"/>
        <end position="188"/>
    </location>
</feature>
<dbReference type="EMBL" id="JAPJDO010000016">
    <property type="protein sequence ID" value="MCX2938686.1"/>
    <property type="molecule type" value="Genomic_DNA"/>
</dbReference>
<proteinExistence type="predicted"/>
<evidence type="ECO:0000313" key="3">
    <source>
        <dbReference type="EMBL" id="MCX2938686.1"/>
    </source>
</evidence>
<keyword evidence="1" id="KW-0732">Signal</keyword>
<feature type="signal peptide" evidence="1">
    <location>
        <begin position="1"/>
        <end position="27"/>
    </location>
</feature>
<evidence type="ECO:0000313" key="4">
    <source>
        <dbReference type="Proteomes" id="UP001300745"/>
    </source>
</evidence>